<dbReference type="WBParaSite" id="GPUH_0002283501-mRNA-1">
    <property type="protein sequence ID" value="GPUH_0002283501-mRNA-1"/>
    <property type="gene ID" value="GPUH_0002283501"/>
</dbReference>
<dbReference type="AlphaFoldDB" id="A0A183EPB7"/>
<protein>
    <submittedName>
        <fullName evidence="2 4">Uncharacterized protein</fullName>
    </submittedName>
</protein>
<name>A0A183EPB7_9BILA</name>
<dbReference type="EMBL" id="UYRT01096028">
    <property type="protein sequence ID" value="VDN40576.1"/>
    <property type="molecule type" value="Genomic_DNA"/>
</dbReference>
<accession>A0A183EPB7</accession>
<evidence type="ECO:0000313" key="4">
    <source>
        <dbReference type="WBParaSite" id="GPUH_0002283501-mRNA-1"/>
    </source>
</evidence>
<reference evidence="2 3" key="2">
    <citation type="submission" date="2018-11" db="EMBL/GenBank/DDBJ databases">
        <authorList>
            <consortium name="Pathogen Informatics"/>
        </authorList>
    </citation>
    <scope>NUCLEOTIDE SEQUENCE [LARGE SCALE GENOMIC DNA]</scope>
</reference>
<reference evidence="4" key="1">
    <citation type="submission" date="2016-06" db="UniProtKB">
        <authorList>
            <consortium name="WormBaseParasite"/>
        </authorList>
    </citation>
    <scope>IDENTIFICATION</scope>
</reference>
<evidence type="ECO:0000256" key="1">
    <source>
        <dbReference type="SAM" id="MobiDB-lite"/>
    </source>
</evidence>
<feature type="compositionally biased region" description="Low complexity" evidence="1">
    <location>
        <begin position="14"/>
        <end position="32"/>
    </location>
</feature>
<proteinExistence type="predicted"/>
<evidence type="ECO:0000313" key="2">
    <source>
        <dbReference type="EMBL" id="VDN40576.1"/>
    </source>
</evidence>
<sequence length="84" mass="9822">HFQSAPFTGPLHPQLQQQQQQQQQRQQQQQQQHDLMVKRKDQLILNACNPDAIKTVDDEERFIASRGQIVCSEPFNIFVIVILK</sequence>
<evidence type="ECO:0000313" key="3">
    <source>
        <dbReference type="Proteomes" id="UP000271098"/>
    </source>
</evidence>
<keyword evidence="3" id="KW-1185">Reference proteome</keyword>
<dbReference type="Proteomes" id="UP000271098">
    <property type="component" value="Unassembled WGS sequence"/>
</dbReference>
<organism evidence="4">
    <name type="scientific">Gongylonema pulchrum</name>
    <dbReference type="NCBI Taxonomy" id="637853"/>
    <lineage>
        <taxon>Eukaryota</taxon>
        <taxon>Metazoa</taxon>
        <taxon>Ecdysozoa</taxon>
        <taxon>Nematoda</taxon>
        <taxon>Chromadorea</taxon>
        <taxon>Rhabditida</taxon>
        <taxon>Spirurina</taxon>
        <taxon>Spiruromorpha</taxon>
        <taxon>Spiruroidea</taxon>
        <taxon>Gongylonematidae</taxon>
        <taxon>Gongylonema</taxon>
    </lineage>
</organism>
<gene>
    <name evidence="2" type="ORF">GPUH_LOCUS22808</name>
</gene>
<feature type="region of interest" description="Disordered" evidence="1">
    <location>
        <begin position="1"/>
        <end position="35"/>
    </location>
</feature>